<evidence type="ECO:0000256" key="8">
    <source>
        <dbReference type="PIRSR" id="PIRSR500134-1"/>
    </source>
</evidence>
<feature type="binding site" evidence="10">
    <location>
        <position position="267"/>
    </location>
    <ligand>
        <name>NAD(+)</name>
        <dbReference type="ChEBI" id="CHEBI:57540"/>
    </ligand>
</feature>
<keyword evidence="4 7" id="KW-0560">Oxidoreductase</keyword>
<evidence type="ECO:0000256" key="6">
    <source>
        <dbReference type="ARBA" id="ARBA00047473"/>
    </source>
</evidence>
<dbReference type="EC" id="1.1.1.22" evidence="3 7"/>
<keyword evidence="13" id="KW-1185">Reference proteome</keyword>
<dbReference type="InterPro" id="IPR036220">
    <property type="entry name" value="UDP-Glc/GDP-Man_DH_C_sf"/>
</dbReference>
<feature type="binding site" evidence="9">
    <location>
        <position position="208"/>
    </location>
    <ligand>
        <name>substrate</name>
    </ligand>
</feature>
<dbReference type="Proteomes" id="UP000246894">
    <property type="component" value="Chromosome"/>
</dbReference>
<dbReference type="SUPFAM" id="SSF48179">
    <property type="entry name" value="6-phosphogluconate dehydrogenase C-terminal domain-like"/>
    <property type="match status" value="1"/>
</dbReference>
<dbReference type="InterPro" id="IPR001732">
    <property type="entry name" value="UDP-Glc/GDP-Man_DH_N"/>
</dbReference>
<name>A0A2Z3RVJ0_9MICO</name>
<evidence type="ECO:0000313" key="12">
    <source>
        <dbReference type="EMBL" id="AWR20925.1"/>
    </source>
</evidence>
<proteinExistence type="inferred from homology"/>
<dbReference type="AlphaFoldDB" id="A0A2Z3RVJ0"/>
<dbReference type="PANTHER" id="PTHR43750:SF3">
    <property type="entry name" value="UDP-GLUCOSE 6-DEHYDROGENASE TUAD"/>
    <property type="match status" value="1"/>
</dbReference>
<feature type="active site" description="Nucleophile" evidence="8">
    <location>
        <position position="264"/>
    </location>
</feature>
<reference evidence="12 13" key="1">
    <citation type="submission" date="2017-10" db="EMBL/GenBank/DDBJ databases">
        <title>Genome of an Actinobacterium that displays light-enhanced growth.</title>
        <authorList>
            <person name="Maresca J.A."/>
            <person name="Hempel P."/>
            <person name="Shevchenko O."/>
            <person name="Miller K.J."/>
            <person name="Hahn M.W."/>
        </authorList>
    </citation>
    <scope>NUCLEOTIDE SEQUENCE [LARGE SCALE GENOMIC DNA]</scope>
    <source>
        <strain evidence="12 13">MWH-Mo1</strain>
    </source>
</reference>
<dbReference type="Pfam" id="PF03720">
    <property type="entry name" value="UDPG_MGDP_dh_C"/>
    <property type="match status" value="1"/>
</dbReference>
<dbReference type="SUPFAM" id="SSF51735">
    <property type="entry name" value="NAD(P)-binding Rossmann-fold domains"/>
    <property type="match status" value="1"/>
</dbReference>
<feature type="binding site" evidence="9">
    <location>
        <position position="327"/>
    </location>
    <ligand>
        <name>substrate</name>
    </ligand>
</feature>
<dbReference type="PANTHER" id="PTHR43750">
    <property type="entry name" value="UDP-GLUCOSE 6-DEHYDROGENASE TUAD"/>
    <property type="match status" value="1"/>
</dbReference>
<feature type="binding site" evidence="10">
    <location>
        <position position="121"/>
    </location>
    <ligand>
        <name>NAD(+)</name>
        <dbReference type="ChEBI" id="CHEBI:57540"/>
    </ligand>
</feature>
<dbReference type="InterPro" id="IPR017476">
    <property type="entry name" value="UDP-Glc/GDP-Man"/>
</dbReference>
<evidence type="ECO:0000259" key="11">
    <source>
        <dbReference type="SMART" id="SM00984"/>
    </source>
</evidence>
<dbReference type="Gene3D" id="1.20.5.100">
    <property type="entry name" value="Cytochrome c1, transmembrane anchor, C-terminal"/>
    <property type="match status" value="1"/>
</dbReference>
<comment type="catalytic activity">
    <reaction evidence="6 7">
        <text>UDP-alpha-D-glucose + 2 NAD(+) + H2O = UDP-alpha-D-glucuronate + 2 NADH + 3 H(+)</text>
        <dbReference type="Rhea" id="RHEA:23596"/>
        <dbReference type="ChEBI" id="CHEBI:15377"/>
        <dbReference type="ChEBI" id="CHEBI:15378"/>
        <dbReference type="ChEBI" id="CHEBI:57540"/>
        <dbReference type="ChEBI" id="CHEBI:57945"/>
        <dbReference type="ChEBI" id="CHEBI:58052"/>
        <dbReference type="ChEBI" id="CHEBI:58885"/>
        <dbReference type="EC" id="1.1.1.22"/>
    </reaction>
</comment>
<protein>
    <recommendedName>
        <fullName evidence="3 7">UDP-glucose 6-dehydrogenase</fullName>
        <ecNumber evidence="3 7">1.1.1.22</ecNumber>
    </recommendedName>
</protein>
<evidence type="ECO:0000256" key="5">
    <source>
        <dbReference type="ARBA" id="ARBA00023027"/>
    </source>
</evidence>
<dbReference type="GO" id="GO:0051287">
    <property type="term" value="F:NAD binding"/>
    <property type="evidence" value="ECO:0007669"/>
    <property type="project" value="InterPro"/>
</dbReference>
<evidence type="ECO:0000256" key="4">
    <source>
        <dbReference type="ARBA" id="ARBA00023002"/>
    </source>
</evidence>
<feature type="binding site" evidence="9">
    <location>
        <begin position="149"/>
        <end position="152"/>
    </location>
    <ligand>
        <name>substrate</name>
    </ligand>
</feature>
<dbReference type="GO" id="GO:0003979">
    <property type="term" value="F:UDP-glucose 6-dehydrogenase activity"/>
    <property type="evidence" value="ECO:0007669"/>
    <property type="project" value="UniProtKB-EC"/>
</dbReference>
<evidence type="ECO:0000256" key="2">
    <source>
        <dbReference type="ARBA" id="ARBA00006601"/>
    </source>
</evidence>
<comment type="pathway">
    <text evidence="1">Nucleotide-sugar biosynthesis; UDP-alpha-D-glucuronate biosynthesis; UDP-alpha-D-glucuronate from UDP-alpha-D-glucose: step 1/1.</text>
</comment>
<dbReference type="Pfam" id="PF00984">
    <property type="entry name" value="UDPG_MGDP_dh"/>
    <property type="match status" value="1"/>
</dbReference>
<feature type="binding site" evidence="10">
    <location>
        <position position="152"/>
    </location>
    <ligand>
        <name>NAD(+)</name>
        <dbReference type="ChEBI" id="CHEBI:57540"/>
    </ligand>
</feature>
<feature type="binding site" evidence="10">
    <location>
        <position position="85"/>
    </location>
    <ligand>
        <name>NAD(+)</name>
        <dbReference type="ChEBI" id="CHEBI:57540"/>
    </ligand>
</feature>
<feature type="binding site" evidence="9">
    <location>
        <position position="261"/>
    </location>
    <ligand>
        <name>substrate</name>
    </ligand>
</feature>
<dbReference type="InterPro" id="IPR014027">
    <property type="entry name" value="UDP-Glc/GDP-Man_DH_C"/>
</dbReference>
<evidence type="ECO:0000313" key="13">
    <source>
        <dbReference type="Proteomes" id="UP000246894"/>
    </source>
</evidence>
<evidence type="ECO:0000256" key="10">
    <source>
        <dbReference type="PIRSR" id="PIRSR500134-3"/>
    </source>
</evidence>
<dbReference type="InterPro" id="IPR036291">
    <property type="entry name" value="NAD(P)-bd_dom_sf"/>
</dbReference>
<dbReference type="KEGG" id="aum:AURMO_00307"/>
<dbReference type="InterPro" id="IPR014026">
    <property type="entry name" value="UDP-Glc/GDP-Man_DH_dimer"/>
</dbReference>
<dbReference type="OrthoDB" id="5193947at2"/>
<dbReference type="InterPro" id="IPR008927">
    <property type="entry name" value="6-PGluconate_DH-like_C_sf"/>
</dbReference>
<dbReference type="EMBL" id="CP023994">
    <property type="protein sequence ID" value="AWR20925.1"/>
    <property type="molecule type" value="Genomic_DNA"/>
</dbReference>
<organism evidence="12 13">
    <name type="scientific">Aurantimicrobium photophilum</name>
    <dbReference type="NCBI Taxonomy" id="1987356"/>
    <lineage>
        <taxon>Bacteria</taxon>
        <taxon>Bacillati</taxon>
        <taxon>Actinomycetota</taxon>
        <taxon>Actinomycetes</taxon>
        <taxon>Micrococcales</taxon>
        <taxon>Microbacteriaceae</taxon>
        <taxon>Aurantimicrobium</taxon>
    </lineage>
</organism>
<dbReference type="GO" id="GO:0006065">
    <property type="term" value="P:UDP-glucuronate biosynthetic process"/>
    <property type="evidence" value="ECO:0007669"/>
    <property type="project" value="UniProtKB-UniPathway"/>
</dbReference>
<dbReference type="PIRSF" id="PIRSF000124">
    <property type="entry name" value="UDPglc_GDPman_dh"/>
    <property type="match status" value="1"/>
</dbReference>
<gene>
    <name evidence="12" type="ORF">AURMO_00307</name>
</gene>
<evidence type="ECO:0000256" key="7">
    <source>
        <dbReference type="PIRNR" id="PIRNR000124"/>
    </source>
</evidence>
<feature type="binding site" evidence="9">
    <location>
        <begin position="253"/>
        <end position="257"/>
    </location>
    <ligand>
        <name>substrate</name>
    </ligand>
</feature>
<dbReference type="UniPathway" id="UPA00038">
    <property type="reaction ID" value="UER00491"/>
</dbReference>
<evidence type="ECO:0000256" key="3">
    <source>
        <dbReference type="ARBA" id="ARBA00012954"/>
    </source>
</evidence>
<dbReference type="RefSeq" id="WP_110232826.1">
    <property type="nucleotide sequence ID" value="NZ_CP023994.1"/>
</dbReference>
<feature type="binding site" evidence="10">
    <location>
        <position position="334"/>
    </location>
    <ligand>
        <name>NAD(+)</name>
        <dbReference type="ChEBI" id="CHEBI:57540"/>
    </ligand>
</feature>
<dbReference type="SMART" id="SM00984">
    <property type="entry name" value="UDPG_MGDP_dh_C"/>
    <property type="match status" value="1"/>
</dbReference>
<accession>A0A2Z3RVJ0</accession>
<feature type="binding site" evidence="10">
    <location>
        <position position="30"/>
    </location>
    <ligand>
        <name>NAD(+)</name>
        <dbReference type="ChEBI" id="CHEBI:57540"/>
    </ligand>
</feature>
<dbReference type="NCBIfam" id="TIGR03026">
    <property type="entry name" value="NDP-sugDHase"/>
    <property type="match status" value="1"/>
</dbReference>
<evidence type="ECO:0000256" key="9">
    <source>
        <dbReference type="PIRSR" id="PIRSR500134-2"/>
    </source>
</evidence>
<dbReference type="PIRSF" id="PIRSF500134">
    <property type="entry name" value="UDPglc_DH_bac"/>
    <property type="match status" value="1"/>
</dbReference>
<dbReference type="GO" id="GO:0000271">
    <property type="term" value="P:polysaccharide biosynthetic process"/>
    <property type="evidence" value="ECO:0007669"/>
    <property type="project" value="InterPro"/>
</dbReference>
<keyword evidence="5 7" id="KW-0520">NAD</keyword>
<dbReference type="SUPFAM" id="SSF52413">
    <property type="entry name" value="UDP-glucose/GDP-mannose dehydrogenase C-terminal domain"/>
    <property type="match status" value="1"/>
</dbReference>
<evidence type="ECO:0000256" key="1">
    <source>
        <dbReference type="ARBA" id="ARBA00004701"/>
    </source>
</evidence>
<dbReference type="Gene3D" id="3.40.50.720">
    <property type="entry name" value="NAD(P)-binding Rossmann-like Domain"/>
    <property type="match status" value="2"/>
</dbReference>
<dbReference type="InterPro" id="IPR028357">
    <property type="entry name" value="UDPglc_DH_bac"/>
</dbReference>
<comment type="similarity">
    <text evidence="2 7">Belongs to the UDP-glucose/GDP-mannose dehydrogenase family.</text>
</comment>
<feature type="binding site" evidence="10">
    <location>
        <position position="35"/>
    </location>
    <ligand>
        <name>NAD(+)</name>
        <dbReference type="ChEBI" id="CHEBI:57540"/>
    </ligand>
</feature>
<feature type="domain" description="UDP-glucose/GDP-mannose dehydrogenase C-terminal" evidence="11">
    <location>
        <begin position="320"/>
        <end position="421"/>
    </location>
</feature>
<sequence length="437" mass="45625">MRVSVIGCGYLGAVHAAAMADLGHEVIAVDVDAEKVAALSTGTPPFFEPGLPEILSSSLASGRLRFTTDIAEVAGCELHFIAVGTPQSDDSGAADIRFVDAAVDALLPNLGPEDVVVGKSTVPVGTAQRLAEKLLSAGSSATLVWNPEFLREGFAVKDTLSPDRLVFGVADGVGQDRALAAVREVYAAAIDAGTPVVETDRATAELVKTAANAFLATKISFINAMSEIAEATGANVTELADAIGYDTRIGRRFLNAGVGFGGGCLPKDIRAFSARAEELGLGSSVAFLGEVDAINLRQRQRVIDRVISDGGGDPVDLKVAVLGLAFKPQSDDVRDSPALDVARGLAEAGALVTAYDPEAMGPAQKRFPELKVASTLQQALLDADIAVLVTEWPEFVQLDPRTAGDLMAHKRIVDARNVLDPAAWRAAGFHFSSLGRP</sequence>
<dbReference type="Pfam" id="PF03721">
    <property type="entry name" value="UDPG_MGDP_dh_N"/>
    <property type="match status" value="1"/>
</dbReference>